<protein>
    <recommendedName>
        <fullName evidence="5">PknH-like extracellular domain-containing protein</fullName>
    </recommendedName>
</protein>
<evidence type="ECO:0008006" key="5">
    <source>
        <dbReference type="Google" id="ProtNLM"/>
    </source>
</evidence>
<dbReference type="PROSITE" id="PS51318">
    <property type="entry name" value="TAT"/>
    <property type="match status" value="1"/>
</dbReference>
<feature type="chain" id="PRO_5039705001" description="PknH-like extracellular domain-containing protein" evidence="2">
    <location>
        <begin position="25"/>
        <end position="258"/>
    </location>
</feature>
<feature type="region of interest" description="Disordered" evidence="1">
    <location>
        <begin position="21"/>
        <end position="102"/>
    </location>
</feature>
<accession>A0A1H1LCK3</accession>
<keyword evidence="2" id="KW-0732">Signal</keyword>
<dbReference type="EMBL" id="LT629732">
    <property type="protein sequence ID" value="SDR72042.1"/>
    <property type="molecule type" value="Genomic_DNA"/>
</dbReference>
<dbReference type="RefSeq" id="WP_092649761.1">
    <property type="nucleotide sequence ID" value="NZ_LT629732.1"/>
</dbReference>
<reference evidence="3 4" key="1">
    <citation type="submission" date="2016-10" db="EMBL/GenBank/DDBJ databases">
        <authorList>
            <person name="de Groot N.N."/>
        </authorList>
    </citation>
    <scope>NUCLEOTIDE SEQUENCE [LARGE SCALE GENOMIC DNA]</scope>
    <source>
        <strain evidence="3 4">DSM 22024</strain>
    </source>
</reference>
<name>A0A1H1LCK3_9ACTN</name>
<evidence type="ECO:0000256" key="2">
    <source>
        <dbReference type="SAM" id="SignalP"/>
    </source>
</evidence>
<proteinExistence type="predicted"/>
<dbReference type="STRING" id="117157.SAMN04489717_0247"/>
<dbReference type="PROSITE" id="PS51257">
    <property type="entry name" value="PROKAR_LIPOPROTEIN"/>
    <property type="match status" value="1"/>
</dbReference>
<evidence type="ECO:0000256" key="1">
    <source>
        <dbReference type="SAM" id="MobiDB-lite"/>
    </source>
</evidence>
<feature type="compositionally biased region" description="Polar residues" evidence="1">
    <location>
        <begin position="27"/>
        <end position="49"/>
    </location>
</feature>
<sequence length="258" mass="27016">MQRTRQLLAGLAIGGLALATGACGSPVTDTSNAADSTRTARPTAGTDQTGAKAGDPPMPKPPATTAGPLTRKNLPAADRLGAGFKPYTEPDQPEEGFVSNGQPVRQRDPVEVAASIVPLGCPGVERLSPLPVPANALEQTYRAPGRQAAVALVLDYRSEEAAARLVDGLADMLARCKQPSAKAKLPTARTVALVKRPDAGTLLDSRHDVGPGATPGWWDETVVRDGRRVGLAIVQRGTREAKLDHGALADYLRTLITR</sequence>
<dbReference type="AlphaFoldDB" id="A0A1H1LCK3"/>
<gene>
    <name evidence="3" type="ORF">SAMN04489717_0247</name>
</gene>
<organism evidence="3 4">
    <name type="scientific">Actinopolymorpha singaporensis</name>
    <dbReference type="NCBI Taxonomy" id="117157"/>
    <lineage>
        <taxon>Bacteria</taxon>
        <taxon>Bacillati</taxon>
        <taxon>Actinomycetota</taxon>
        <taxon>Actinomycetes</taxon>
        <taxon>Propionibacteriales</taxon>
        <taxon>Actinopolymorphaceae</taxon>
        <taxon>Actinopolymorpha</taxon>
    </lineage>
</organism>
<evidence type="ECO:0000313" key="4">
    <source>
        <dbReference type="Proteomes" id="UP000198983"/>
    </source>
</evidence>
<dbReference type="Proteomes" id="UP000198983">
    <property type="component" value="Chromosome I"/>
</dbReference>
<feature type="signal peptide" evidence="2">
    <location>
        <begin position="1"/>
        <end position="24"/>
    </location>
</feature>
<evidence type="ECO:0000313" key="3">
    <source>
        <dbReference type="EMBL" id="SDR72042.1"/>
    </source>
</evidence>
<keyword evidence="4" id="KW-1185">Reference proteome</keyword>
<dbReference type="InterPro" id="IPR006311">
    <property type="entry name" value="TAT_signal"/>
</dbReference>
<dbReference type="OrthoDB" id="3825221at2"/>